<gene>
    <name evidence="3" type="ORF">MICPUN_64862</name>
</gene>
<reference evidence="3 4" key="1">
    <citation type="journal article" date="2009" name="Science">
        <title>Green evolution and dynamic adaptations revealed by genomes of the marine picoeukaryotes Micromonas.</title>
        <authorList>
            <person name="Worden A.Z."/>
            <person name="Lee J.H."/>
            <person name="Mock T."/>
            <person name="Rouze P."/>
            <person name="Simmons M.P."/>
            <person name="Aerts A.L."/>
            <person name="Allen A.E."/>
            <person name="Cuvelier M.L."/>
            <person name="Derelle E."/>
            <person name="Everett M.V."/>
            <person name="Foulon E."/>
            <person name="Grimwood J."/>
            <person name="Gundlach H."/>
            <person name="Henrissat B."/>
            <person name="Napoli C."/>
            <person name="McDonald S.M."/>
            <person name="Parker M.S."/>
            <person name="Rombauts S."/>
            <person name="Salamov A."/>
            <person name="Von Dassow P."/>
            <person name="Badger J.H."/>
            <person name="Coutinho P.M."/>
            <person name="Demir E."/>
            <person name="Dubchak I."/>
            <person name="Gentemann C."/>
            <person name="Eikrem W."/>
            <person name="Gready J.E."/>
            <person name="John U."/>
            <person name="Lanier W."/>
            <person name="Lindquist E.A."/>
            <person name="Lucas S."/>
            <person name="Mayer K.F."/>
            <person name="Moreau H."/>
            <person name="Not F."/>
            <person name="Otillar R."/>
            <person name="Panaud O."/>
            <person name="Pangilinan J."/>
            <person name="Paulsen I."/>
            <person name="Piegu B."/>
            <person name="Poliakov A."/>
            <person name="Robbens S."/>
            <person name="Schmutz J."/>
            <person name="Toulza E."/>
            <person name="Wyss T."/>
            <person name="Zelensky A."/>
            <person name="Zhou K."/>
            <person name="Armbrust E.V."/>
            <person name="Bhattacharya D."/>
            <person name="Goodenough U.W."/>
            <person name="Van de Peer Y."/>
            <person name="Grigoriev I.V."/>
        </authorList>
    </citation>
    <scope>NUCLEOTIDE SEQUENCE [LARGE SCALE GENOMIC DNA]</scope>
    <source>
        <strain evidence="4">RCC299 / NOUM17</strain>
    </source>
</reference>
<feature type="region of interest" description="Disordered" evidence="1">
    <location>
        <begin position="16"/>
        <end position="59"/>
    </location>
</feature>
<feature type="compositionally biased region" description="Basic residues" evidence="1">
    <location>
        <begin position="22"/>
        <end position="39"/>
    </location>
</feature>
<feature type="transmembrane region" description="Helical" evidence="2">
    <location>
        <begin position="120"/>
        <end position="140"/>
    </location>
</feature>
<accession>C1EJA2</accession>
<keyword evidence="2" id="KW-0812">Transmembrane</keyword>
<keyword evidence="2" id="KW-0472">Membrane</keyword>
<evidence type="ECO:0000256" key="2">
    <source>
        <dbReference type="SAM" id="Phobius"/>
    </source>
</evidence>
<evidence type="ECO:0000313" key="4">
    <source>
        <dbReference type="Proteomes" id="UP000002009"/>
    </source>
</evidence>
<dbReference type="RefSeq" id="XP_002506746.1">
    <property type="nucleotide sequence ID" value="XM_002506700.1"/>
</dbReference>
<dbReference type="AlphaFoldDB" id="C1EJA2"/>
<dbReference type="OrthoDB" id="10491027at2759"/>
<dbReference type="OMA" id="DPWSSNA"/>
<name>C1EJA2_MICCC</name>
<dbReference type="Proteomes" id="UP000002009">
    <property type="component" value="Chromosome 16"/>
</dbReference>
<organism evidence="3 4">
    <name type="scientific">Micromonas commoda (strain RCC299 / NOUM17 / CCMP2709)</name>
    <name type="common">Picoplanktonic green alga</name>
    <dbReference type="NCBI Taxonomy" id="296587"/>
    <lineage>
        <taxon>Eukaryota</taxon>
        <taxon>Viridiplantae</taxon>
        <taxon>Chlorophyta</taxon>
        <taxon>Mamiellophyceae</taxon>
        <taxon>Mamiellales</taxon>
        <taxon>Mamiellaceae</taxon>
        <taxon>Micromonas</taxon>
    </lineage>
</organism>
<protein>
    <submittedName>
        <fullName evidence="3">Uncharacterized protein</fullName>
    </submittedName>
</protein>
<proteinExistence type="predicted"/>
<dbReference type="EMBL" id="CP001334">
    <property type="protein sequence ID" value="ACO68004.1"/>
    <property type="molecule type" value="Genomic_DNA"/>
</dbReference>
<dbReference type="GeneID" id="8249823"/>
<dbReference type="InParanoid" id="C1EJA2"/>
<keyword evidence="4" id="KW-1185">Reference proteome</keyword>
<dbReference type="KEGG" id="mis:MICPUN_64862"/>
<sequence>MSAVVSRAATCGSLALPSRRSPTYRRRVAPRGTGARRARTAVVAATGGDDDKDGSKADDDIDWKGVFKDSVSEAKRQFMEPLNSPADYVDMMDAPRRKEQRGQKYQEEYGALDPWSSNAFTTYGFIAVGVLLFVFVVVIGPPPDTGGRCSLPWC</sequence>
<keyword evidence="2" id="KW-1133">Transmembrane helix</keyword>
<evidence type="ECO:0000313" key="3">
    <source>
        <dbReference type="EMBL" id="ACO68004.1"/>
    </source>
</evidence>
<evidence type="ECO:0000256" key="1">
    <source>
        <dbReference type="SAM" id="MobiDB-lite"/>
    </source>
</evidence>